<dbReference type="RefSeq" id="XP_034237839.1">
    <property type="nucleotide sequence ID" value="XM_034381948.1"/>
</dbReference>
<dbReference type="InterPro" id="IPR004127">
    <property type="entry name" value="Prefoldin_subunit_alpha"/>
</dbReference>
<dbReference type="InterPro" id="IPR009053">
    <property type="entry name" value="Prefoldin"/>
</dbReference>
<dbReference type="KEGG" id="tpal:117643197"/>
<dbReference type="InParanoid" id="A0A6P8ZKX0"/>
<organism evidence="7">
    <name type="scientific">Thrips palmi</name>
    <name type="common">Melon thrips</name>
    <dbReference type="NCBI Taxonomy" id="161013"/>
    <lineage>
        <taxon>Eukaryota</taxon>
        <taxon>Metazoa</taxon>
        <taxon>Ecdysozoa</taxon>
        <taxon>Arthropoda</taxon>
        <taxon>Hexapoda</taxon>
        <taxon>Insecta</taxon>
        <taxon>Pterygota</taxon>
        <taxon>Neoptera</taxon>
        <taxon>Paraneoptera</taxon>
        <taxon>Thysanoptera</taxon>
        <taxon>Terebrantia</taxon>
        <taxon>Thripoidea</taxon>
        <taxon>Thripidae</taxon>
        <taxon>Thrips</taxon>
    </lineage>
</organism>
<evidence type="ECO:0000256" key="3">
    <source>
        <dbReference type="ARBA" id="ARBA00038295"/>
    </source>
</evidence>
<evidence type="ECO:0000256" key="4">
    <source>
        <dbReference type="SAM" id="Coils"/>
    </source>
</evidence>
<keyword evidence="2" id="KW-0539">Nucleus</keyword>
<keyword evidence="4" id="KW-0175">Coiled coil</keyword>
<comment type="subcellular location">
    <subcellularLocation>
        <location evidence="1">Nucleus</location>
    </subcellularLocation>
</comment>
<feature type="coiled-coil region" evidence="4">
    <location>
        <begin position="104"/>
        <end position="131"/>
    </location>
</feature>
<dbReference type="AlphaFoldDB" id="A0A6P8ZKX0"/>
<comment type="similarity">
    <text evidence="3">Belongs to the RNA polymerase II subunit 5-mediating protein family.</text>
</comment>
<feature type="compositionally biased region" description="Polar residues" evidence="5">
    <location>
        <begin position="455"/>
        <end position="474"/>
    </location>
</feature>
<evidence type="ECO:0000256" key="1">
    <source>
        <dbReference type="ARBA" id="ARBA00004123"/>
    </source>
</evidence>
<protein>
    <submittedName>
        <fullName evidence="7">Unconventional prefoldin RPB5 interactor-like protein</fullName>
    </submittedName>
</protein>
<dbReference type="CTD" id="37924"/>
<name>A0A6P8ZKX0_THRPL</name>
<reference evidence="7" key="1">
    <citation type="submission" date="2025-08" db="UniProtKB">
        <authorList>
            <consortium name="RefSeq"/>
        </authorList>
    </citation>
    <scope>IDENTIFICATION</scope>
    <source>
        <tissue evidence="7">Total insect</tissue>
    </source>
</reference>
<dbReference type="GO" id="GO:0003682">
    <property type="term" value="F:chromatin binding"/>
    <property type="evidence" value="ECO:0007669"/>
    <property type="project" value="TreeGrafter"/>
</dbReference>
<dbReference type="GO" id="GO:0000122">
    <property type="term" value="P:negative regulation of transcription by RNA polymerase II"/>
    <property type="evidence" value="ECO:0007669"/>
    <property type="project" value="TreeGrafter"/>
</dbReference>
<proteinExistence type="inferred from homology"/>
<sequence>MSLPPPTVGSNSLPNLPDKETLWQQTYLEAFHQNYDSVQRWTKWKEDHEQVKTTLSALPDKLSHEVVVPFGSKALMKAKLVHTNEVLTCIGSSWFVKQSAKQGIAMCERRIVQSEDMLKKLENERTLLTNRQTVPKVEEAFPSDGTEEIVEEYNEEMEAEWRRRHREREAEYHRKLAELRKRQTEQPPVQTEEDLFRRLDELELEEELNDELERLHAEYEADYENNDEEGEGESEGDEDEDSEGGSGDEMDENYSVDPRKVTLLNKPKSTNHNDGTRIVDIEEVESLGNDRRKNNDVSCSLQTSFASENCPELMKKNRRISFADETQIQQQTTKNEYEDESIYIRFNHSSELSDQMSRKTLEAPLETVGTPMYNTPADIFTVHKAQFVSPQPKSILKKSSSYPDKFSDKSQRKPVQSSASFGARFGMSLSDSDEDLASDEPRRDLSHLPPVLCNVQESSGQAPPASSQETSSRPVSRFKLARQGAKRQ</sequence>
<dbReference type="OrthoDB" id="21413at2759"/>
<evidence type="ECO:0000256" key="2">
    <source>
        <dbReference type="ARBA" id="ARBA00023242"/>
    </source>
</evidence>
<dbReference type="Gene3D" id="1.10.287.370">
    <property type="match status" value="1"/>
</dbReference>
<dbReference type="PANTHER" id="PTHR15111:SF0">
    <property type="entry name" value="UNCONVENTIONAL PREFOLDIN RPB5 INTERACTOR 1"/>
    <property type="match status" value="1"/>
</dbReference>
<dbReference type="GO" id="GO:0005634">
    <property type="term" value="C:nucleus"/>
    <property type="evidence" value="ECO:0007669"/>
    <property type="project" value="UniProtKB-SubCell"/>
</dbReference>
<dbReference type="SUPFAM" id="SSF46579">
    <property type="entry name" value="Prefoldin"/>
    <property type="match status" value="1"/>
</dbReference>
<feature type="compositionally biased region" description="Acidic residues" evidence="5">
    <location>
        <begin position="220"/>
        <end position="254"/>
    </location>
</feature>
<dbReference type="CDD" id="cd23159">
    <property type="entry name" value="Prefoldin_URI1"/>
    <property type="match status" value="1"/>
</dbReference>
<dbReference type="FunCoup" id="A0A6P8ZKX0">
    <property type="interactions" value="24"/>
</dbReference>
<dbReference type="Pfam" id="PF02996">
    <property type="entry name" value="Prefoldin"/>
    <property type="match status" value="1"/>
</dbReference>
<gene>
    <name evidence="7" type="primary">LOC117643197</name>
</gene>
<evidence type="ECO:0000256" key="5">
    <source>
        <dbReference type="SAM" id="MobiDB-lite"/>
    </source>
</evidence>
<feature type="region of interest" description="Disordered" evidence="5">
    <location>
        <begin position="392"/>
        <end position="488"/>
    </location>
</feature>
<dbReference type="GO" id="GO:0003714">
    <property type="term" value="F:transcription corepressor activity"/>
    <property type="evidence" value="ECO:0007669"/>
    <property type="project" value="TreeGrafter"/>
</dbReference>
<dbReference type="PANTHER" id="PTHR15111">
    <property type="entry name" value="RNA POLYMERASE II SUBUNIT 5-MEDIATING PROTEIN NNX3"/>
    <property type="match status" value="1"/>
</dbReference>
<keyword evidence="6" id="KW-1185">Reference proteome</keyword>
<evidence type="ECO:0000313" key="7">
    <source>
        <dbReference type="RefSeq" id="XP_034237839.1"/>
    </source>
</evidence>
<dbReference type="GeneID" id="117643197"/>
<dbReference type="GO" id="GO:0019212">
    <property type="term" value="F:phosphatase inhibitor activity"/>
    <property type="evidence" value="ECO:0007669"/>
    <property type="project" value="TreeGrafter"/>
</dbReference>
<evidence type="ECO:0000313" key="6">
    <source>
        <dbReference type="Proteomes" id="UP000515158"/>
    </source>
</evidence>
<dbReference type="Proteomes" id="UP000515158">
    <property type="component" value="Unplaced"/>
</dbReference>
<feature type="compositionally biased region" description="Polar residues" evidence="5">
    <location>
        <begin position="392"/>
        <end position="402"/>
    </location>
</feature>
<dbReference type="InterPro" id="IPR052255">
    <property type="entry name" value="RNA_pol_II_subunit5-mediator"/>
</dbReference>
<feature type="region of interest" description="Disordered" evidence="5">
    <location>
        <begin position="219"/>
        <end position="277"/>
    </location>
</feature>
<accession>A0A6P8ZKX0</accession>